<reference evidence="2 3" key="1">
    <citation type="submission" date="2016-12" db="EMBL/GenBank/DDBJ databases">
        <title>The draft genome sequence of HSLHS2.</title>
        <authorList>
            <person name="Hu D."/>
            <person name="Wang L."/>
            <person name="Shao Z."/>
        </authorList>
    </citation>
    <scope>NUCLEOTIDE SEQUENCE [LARGE SCALE GENOMIC DNA]</scope>
    <source>
        <strain evidence="2">MCCC 1A06712</strain>
    </source>
</reference>
<evidence type="ECO:0000313" key="3">
    <source>
        <dbReference type="Proteomes" id="UP000194664"/>
    </source>
</evidence>
<name>A0A251WZH1_9RHOB</name>
<keyword evidence="3" id="KW-1185">Reference proteome</keyword>
<dbReference type="EMBL" id="MSPP01000003">
    <property type="protein sequence ID" value="OUD09333.1"/>
    <property type="molecule type" value="Genomic_DNA"/>
</dbReference>
<feature type="signal peptide" evidence="1">
    <location>
        <begin position="1"/>
        <end position="24"/>
    </location>
</feature>
<keyword evidence="1" id="KW-0732">Signal</keyword>
<evidence type="ECO:0000313" key="2">
    <source>
        <dbReference type="EMBL" id="OUD09333.1"/>
    </source>
</evidence>
<feature type="chain" id="PRO_5013100886" evidence="1">
    <location>
        <begin position="25"/>
        <end position="125"/>
    </location>
</feature>
<accession>A0A251WZH1</accession>
<comment type="caution">
    <text evidence="2">The sequence shown here is derived from an EMBL/GenBank/DDBJ whole genome shotgun (WGS) entry which is preliminary data.</text>
</comment>
<dbReference type="OrthoDB" id="7651709at2"/>
<dbReference type="Proteomes" id="UP000194664">
    <property type="component" value="Unassembled WGS sequence"/>
</dbReference>
<dbReference type="RefSeq" id="WP_086451799.1">
    <property type="nucleotide sequence ID" value="NZ_MSPP01000003.1"/>
</dbReference>
<dbReference type="AlphaFoldDB" id="A0A251WZH1"/>
<proteinExistence type="predicted"/>
<sequence>MFRQTAFVIAAAIGLAACMGPTLPADDPRQIALVKGECEIYFAAERQLGQAGTSLTQGCDPSYASSTADIAGTYGYPENGGTAYSETLYRRMIARGMPNEMAMQISKSKAFWDLVALQTQIYSTL</sequence>
<gene>
    <name evidence="2" type="ORF">BVC71_11605</name>
</gene>
<protein>
    <submittedName>
        <fullName evidence="2">Uncharacterized protein</fullName>
    </submittedName>
</protein>
<evidence type="ECO:0000256" key="1">
    <source>
        <dbReference type="SAM" id="SignalP"/>
    </source>
</evidence>
<dbReference type="PROSITE" id="PS51257">
    <property type="entry name" value="PROKAR_LIPOPROTEIN"/>
    <property type="match status" value="1"/>
</dbReference>
<organism evidence="2 3">
    <name type="scientific">Marivivens niveibacter</name>
    <dbReference type="NCBI Taxonomy" id="1930667"/>
    <lineage>
        <taxon>Bacteria</taxon>
        <taxon>Pseudomonadati</taxon>
        <taxon>Pseudomonadota</taxon>
        <taxon>Alphaproteobacteria</taxon>
        <taxon>Rhodobacterales</taxon>
        <taxon>Paracoccaceae</taxon>
        <taxon>Marivivens group</taxon>
        <taxon>Marivivens</taxon>
    </lineage>
</organism>